<feature type="transmembrane region" description="Helical" evidence="1">
    <location>
        <begin position="51"/>
        <end position="68"/>
    </location>
</feature>
<feature type="transmembrane region" description="Helical" evidence="1">
    <location>
        <begin position="105"/>
        <end position="130"/>
    </location>
</feature>
<dbReference type="RefSeq" id="WP_003779193.1">
    <property type="nucleotide sequence ID" value="NZ_CP094241.1"/>
</dbReference>
<feature type="transmembrane region" description="Helical" evidence="1">
    <location>
        <begin position="75"/>
        <end position="93"/>
    </location>
</feature>
<dbReference type="Proteomes" id="UP000004982">
    <property type="component" value="Unassembled WGS sequence"/>
</dbReference>
<sequence>MFFQFQNKQQRVFSLLSAAVVIVIVMTLWSYAWAQYFDLGANEPKEALEMAGFGLLVQFFLCLPYLYFKRYILTTLLATSILNGTYLFLYWSNSTPLCCGDMGQGLMSMLFMFVSGIYFIVSCLVIIACLHAKKVRKIGQPS</sequence>
<keyword evidence="1" id="KW-1133">Transmembrane helix</keyword>
<name>A0AA36UJ04_9NEIS</name>
<evidence type="ECO:0000256" key="1">
    <source>
        <dbReference type="SAM" id="Phobius"/>
    </source>
</evidence>
<reference evidence="2 4" key="1">
    <citation type="submission" date="2011-05" db="EMBL/GenBank/DDBJ databases">
        <authorList>
            <person name="Muzny D."/>
            <person name="Qin X."/>
            <person name="Deng J."/>
            <person name="Jiang H."/>
            <person name="Liu Y."/>
            <person name="Qu J."/>
            <person name="Song X.-Z."/>
            <person name="Zhang L."/>
            <person name="Thornton R."/>
            <person name="Coyle M."/>
            <person name="Francisco L."/>
            <person name="Jackson L."/>
            <person name="Javaid M."/>
            <person name="Korchina V."/>
            <person name="Kovar C."/>
            <person name="Mata R."/>
            <person name="Mathew T."/>
            <person name="Ngo R."/>
            <person name="Nguyen L."/>
            <person name="Nguyen N."/>
            <person name="Okwuonu G."/>
            <person name="Ongeri F."/>
            <person name="Pham C."/>
            <person name="Simmons D."/>
            <person name="Wilczek-Boney K."/>
            <person name="Hale W."/>
            <person name="Jakkamsetti A."/>
            <person name="Pham P."/>
            <person name="Ruth R."/>
            <person name="San Lucas F."/>
            <person name="Warren J."/>
            <person name="Zhang J."/>
            <person name="Zhao Z."/>
            <person name="Zhou C."/>
            <person name="Zhu D."/>
            <person name="Lee S."/>
            <person name="Bess C."/>
            <person name="Blankenburg K."/>
            <person name="Forbes L."/>
            <person name="Fu Q."/>
            <person name="Gubbala S."/>
            <person name="Hirani K."/>
            <person name="Jayaseelan J.C."/>
            <person name="Lara F."/>
            <person name="Munidasa M."/>
            <person name="Palculict T."/>
            <person name="Patil S."/>
            <person name="Pu L.-L."/>
            <person name="Saada N."/>
            <person name="Tang L."/>
            <person name="Weissenberger G."/>
            <person name="Zhu Y."/>
            <person name="Hemphill L."/>
            <person name="Shang Y."/>
            <person name="Youmans B."/>
            <person name="Ayvaz T."/>
            <person name="Ross M."/>
            <person name="Santibanez J."/>
            <person name="Aqrawi P."/>
            <person name="Gross S."/>
            <person name="Joshi V."/>
            <person name="Fowler G."/>
            <person name="Nazareth L."/>
            <person name="Reid J."/>
            <person name="Worley K."/>
            <person name="Petrosino J."/>
            <person name="Highlander S."/>
            <person name="Gibbs R."/>
        </authorList>
    </citation>
    <scope>NUCLEOTIDE SEQUENCE [LARGE SCALE GENOMIC DNA]</scope>
    <source>
        <strain evidence="2 4">ATCC 33926</strain>
    </source>
</reference>
<keyword evidence="5" id="KW-1185">Reference proteome</keyword>
<evidence type="ECO:0000313" key="5">
    <source>
        <dbReference type="Proteomes" id="UP000829455"/>
    </source>
</evidence>
<gene>
    <name evidence="2" type="ORF">HMPREF9418_2048</name>
    <name evidence="3" type="ORF">MON40_04610</name>
</gene>
<dbReference type="AlphaFoldDB" id="A0AA36UJ04"/>
<dbReference type="EMBL" id="CP094241">
    <property type="protein sequence ID" value="UNV85795.1"/>
    <property type="molecule type" value="Genomic_DNA"/>
</dbReference>
<reference evidence="3 5" key="2">
    <citation type="submission" date="2022-03" db="EMBL/GenBank/DDBJ databases">
        <title>Genome sequencing of Neisseria macacae.</title>
        <authorList>
            <person name="Baek M.-G."/>
        </authorList>
    </citation>
    <scope>NUCLEOTIDE SEQUENCE [LARGE SCALE GENOMIC DNA]</scope>
    <source>
        <strain evidence="3 5">ATCC 33926</strain>
    </source>
</reference>
<accession>A0AA36UJ04</accession>
<keyword evidence="1" id="KW-0812">Transmembrane</keyword>
<dbReference type="Proteomes" id="UP000829455">
    <property type="component" value="Chromosome"/>
</dbReference>
<proteinExistence type="predicted"/>
<protein>
    <submittedName>
        <fullName evidence="2">Uncharacterized protein</fullName>
    </submittedName>
</protein>
<evidence type="ECO:0000313" key="4">
    <source>
        <dbReference type="Proteomes" id="UP000004982"/>
    </source>
</evidence>
<feature type="transmembrane region" description="Helical" evidence="1">
    <location>
        <begin position="12"/>
        <end position="31"/>
    </location>
</feature>
<dbReference type="EMBL" id="AFQE01000099">
    <property type="protein sequence ID" value="EGQ76294.1"/>
    <property type="molecule type" value="Genomic_DNA"/>
</dbReference>
<evidence type="ECO:0000313" key="3">
    <source>
        <dbReference type="EMBL" id="UNV85795.1"/>
    </source>
</evidence>
<organism evidence="2 4">
    <name type="scientific">Neisseria macacae ATCC 33926</name>
    <dbReference type="NCBI Taxonomy" id="997348"/>
    <lineage>
        <taxon>Bacteria</taxon>
        <taxon>Pseudomonadati</taxon>
        <taxon>Pseudomonadota</taxon>
        <taxon>Betaproteobacteria</taxon>
        <taxon>Neisseriales</taxon>
        <taxon>Neisseriaceae</taxon>
        <taxon>Neisseria</taxon>
    </lineage>
</organism>
<evidence type="ECO:0000313" key="2">
    <source>
        <dbReference type="EMBL" id="EGQ76294.1"/>
    </source>
</evidence>
<keyword evidence="1" id="KW-0472">Membrane</keyword>